<dbReference type="EMBL" id="JBHSLV010000028">
    <property type="protein sequence ID" value="MFC5394219.1"/>
    <property type="molecule type" value="Genomic_DNA"/>
</dbReference>
<proteinExistence type="predicted"/>
<dbReference type="PROSITE" id="PS50943">
    <property type="entry name" value="HTH_CROC1"/>
    <property type="match status" value="1"/>
</dbReference>
<comment type="caution">
    <text evidence="2">The sequence shown here is derived from an EMBL/GenBank/DDBJ whole genome shotgun (WGS) entry which is preliminary data.</text>
</comment>
<gene>
    <name evidence="2" type="ORF">ACFPPC_16385</name>
</gene>
<evidence type="ECO:0000313" key="2">
    <source>
        <dbReference type="EMBL" id="MFC5394219.1"/>
    </source>
</evidence>
<reference evidence="3" key="1">
    <citation type="journal article" date="2019" name="Int. J. Syst. Evol. Microbiol.">
        <title>The Global Catalogue of Microorganisms (GCM) 10K type strain sequencing project: providing services to taxonomists for standard genome sequencing and annotation.</title>
        <authorList>
            <consortium name="The Broad Institute Genomics Platform"/>
            <consortium name="The Broad Institute Genome Sequencing Center for Infectious Disease"/>
            <person name="Wu L."/>
            <person name="Ma J."/>
        </authorList>
    </citation>
    <scope>NUCLEOTIDE SEQUENCE [LARGE SCALE GENOMIC DNA]</scope>
    <source>
        <strain evidence="3">CGMCC 1.16326</strain>
    </source>
</reference>
<sequence>MPMDEKPVDAKKVRPKGLVIRDKAFAKRLETAVLNNPSAPDGHGRQKWLREQLEGRFRRKVSAEALRKWFAGEARPRPAIMTEIAVILEVDEAWLSLGITPELSLAERRHQNALVTGAVNLVAGMIQMSDGHIAFPDTTDAQVDLYAIIQGRQHSLVIRSMREGAETVPITVPSSHERSIVMCVVQHEATAYSVLRLPSDVISKHGNQKGGYVELAIEPGSNLSIKTDVLPVIKSFANLDGELPIRKRS</sequence>
<organism evidence="2 3">
    <name type="scientific">Bosea vestrisii</name>
    <dbReference type="NCBI Taxonomy" id="151416"/>
    <lineage>
        <taxon>Bacteria</taxon>
        <taxon>Pseudomonadati</taxon>
        <taxon>Pseudomonadota</taxon>
        <taxon>Alphaproteobacteria</taxon>
        <taxon>Hyphomicrobiales</taxon>
        <taxon>Boseaceae</taxon>
        <taxon>Bosea</taxon>
    </lineage>
</organism>
<name>A0ABW0HGV4_9HYPH</name>
<accession>A0ABW0HGV4</accession>
<dbReference type="InterPro" id="IPR001387">
    <property type="entry name" value="Cro/C1-type_HTH"/>
</dbReference>
<protein>
    <recommendedName>
        <fullName evidence="1">HTH cro/C1-type domain-containing protein</fullName>
    </recommendedName>
</protein>
<dbReference type="RefSeq" id="WP_377009399.1">
    <property type="nucleotide sequence ID" value="NZ_JBHSLV010000028.1"/>
</dbReference>
<dbReference type="Proteomes" id="UP001596104">
    <property type="component" value="Unassembled WGS sequence"/>
</dbReference>
<keyword evidence="3" id="KW-1185">Reference proteome</keyword>
<evidence type="ECO:0000313" key="3">
    <source>
        <dbReference type="Proteomes" id="UP001596104"/>
    </source>
</evidence>
<feature type="domain" description="HTH cro/C1-type" evidence="1">
    <location>
        <begin position="61"/>
        <end position="95"/>
    </location>
</feature>
<evidence type="ECO:0000259" key="1">
    <source>
        <dbReference type="PROSITE" id="PS50943"/>
    </source>
</evidence>